<dbReference type="VEuPathDB" id="CryptoDB:Cvel_23547"/>
<feature type="coiled-coil region" evidence="2">
    <location>
        <begin position="16"/>
        <end position="43"/>
    </location>
</feature>
<reference evidence="5" key="1">
    <citation type="submission" date="2014-11" db="EMBL/GenBank/DDBJ databases">
        <authorList>
            <person name="Otto D Thomas"/>
            <person name="Naeem Raeece"/>
        </authorList>
    </citation>
    <scope>NUCLEOTIDE SEQUENCE</scope>
</reference>
<evidence type="ECO:0000256" key="2">
    <source>
        <dbReference type="SAM" id="Coils"/>
    </source>
</evidence>
<accession>A0A0G4GVI7</accession>
<sequence>MPADLFESSGPPSCDCELLQAHLRALEKENRCLRERLSLYQKTSQPPLHIAEKEEPSEEPDHRDFTRQDECNLFVFHIPKQWNEETLHKHFRPFGPIVSAIISRESKTGRNKGFGFVCYQFKGDAQKAIERMNRQYIGGKRLSVTVKRQQEQASALTDLSHSSSACVMTTGTAEGSRLGGHSQACGTRDVHSEVRTSMSHLQQHRLLVEGSKDEPAERIMHPKKESSRENKTACPTGEAPLPLSHRPHTEWERQNLSPQPESPKFGREEESLRPPPTVLHVQAPLLPLREPTAPSAGLQVTAGHPTMMYLPPQSSPPDTHGFPADPSRQACSGVKKGMQEDVAREFAEEKWGLTALNCMSK</sequence>
<gene>
    <name evidence="5" type="ORF">Cvel_23547</name>
</gene>
<feature type="compositionally biased region" description="Basic and acidic residues" evidence="3">
    <location>
        <begin position="50"/>
        <end position="64"/>
    </location>
</feature>
<dbReference type="AlphaFoldDB" id="A0A0G4GVI7"/>
<feature type="compositionally biased region" description="Basic and acidic residues" evidence="3">
    <location>
        <begin position="209"/>
        <end position="231"/>
    </location>
</feature>
<dbReference type="Pfam" id="PF00076">
    <property type="entry name" value="RRM_1"/>
    <property type="match status" value="1"/>
</dbReference>
<dbReference type="CDD" id="cd12362">
    <property type="entry name" value="RRM3_CELF1-6"/>
    <property type="match status" value="1"/>
</dbReference>
<feature type="region of interest" description="Disordered" evidence="3">
    <location>
        <begin position="314"/>
        <end position="336"/>
    </location>
</feature>
<feature type="region of interest" description="Disordered" evidence="3">
    <location>
        <begin position="209"/>
        <end position="273"/>
    </location>
</feature>
<name>A0A0G4GVI7_9ALVE</name>
<dbReference type="SUPFAM" id="SSF54928">
    <property type="entry name" value="RNA-binding domain, RBD"/>
    <property type="match status" value="1"/>
</dbReference>
<organism evidence="5">
    <name type="scientific">Chromera velia CCMP2878</name>
    <dbReference type="NCBI Taxonomy" id="1169474"/>
    <lineage>
        <taxon>Eukaryota</taxon>
        <taxon>Sar</taxon>
        <taxon>Alveolata</taxon>
        <taxon>Colpodellida</taxon>
        <taxon>Chromeraceae</taxon>
        <taxon>Chromera</taxon>
    </lineage>
</organism>
<dbReference type="InterPro" id="IPR012677">
    <property type="entry name" value="Nucleotide-bd_a/b_plait_sf"/>
</dbReference>
<protein>
    <recommendedName>
        <fullName evidence="4">RRM domain-containing protein</fullName>
    </recommendedName>
</protein>
<dbReference type="Gene3D" id="3.30.70.330">
    <property type="match status" value="1"/>
</dbReference>
<dbReference type="PROSITE" id="PS50102">
    <property type="entry name" value="RRM"/>
    <property type="match status" value="1"/>
</dbReference>
<dbReference type="InterPro" id="IPR035979">
    <property type="entry name" value="RBD_domain_sf"/>
</dbReference>
<evidence type="ECO:0000256" key="1">
    <source>
        <dbReference type="PROSITE-ProRule" id="PRU00176"/>
    </source>
</evidence>
<dbReference type="GO" id="GO:0003723">
    <property type="term" value="F:RNA binding"/>
    <property type="evidence" value="ECO:0007669"/>
    <property type="project" value="UniProtKB-UniRule"/>
</dbReference>
<dbReference type="InterPro" id="IPR050441">
    <property type="entry name" value="RBM"/>
</dbReference>
<dbReference type="PANTHER" id="PTHR48034">
    <property type="entry name" value="TRANSFORMER-2 SEX-DETERMINING PROTEIN-RELATED"/>
    <property type="match status" value="1"/>
</dbReference>
<feature type="domain" description="RRM" evidence="4">
    <location>
        <begin position="71"/>
        <end position="149"/>
    </location>
</feature>
<evidence type="ECO:0000313" key="5">
    <source>
        <dbReference type="EMBL" id="CEM34827.1"/>
    </source>
</evidence>
<proteinExistence type="predicted"/>
<dbReference type="PhylomeDB" id="A0A0G4GVI7"/>
<dbReference type="InterPro" id="IPR000504">
    <property type="entry name" value="RRM_dom"/>
</dbReference>
<evidence type="ECO:0000256" key="3">
    <source>
        <dbReference type="SAM" id="MobiDB-lite"/>
    </source>
</evidence>
<feature type="region of interest" description="Disordered" evidence="3">
    <location>
        <begin position="44"/>
        <end position="64"/>
    </location>
</feature>
<keyword evidence="2" id="KW-0175">Coiled coil</keyword>
<dbReference type="SMART" id="SM00360">
    <property type="entry name" value="RRM"/>
    <property type="match status" value="1"/>
</dbReference>
<keyword evidence="1" id="KW-0694">RNA-binding</keyword>
<evidence type="ECO:0000259" key="4">
    <source>
        <dbReference type="PROSITE" id="PS50102"/>
    </source>
</evidence>
<dbReference type="EMBL" id="CDMZ01001590">
    <property type="protein sequence ID" value="CEM34827.1"/>
    <property type="molecule type" value="Genomic_DNA"/>
</dbReference>